<gene>
    <name evidence="1" type="ORF">F5X71_27025</name>
</gene>
<sequence>MMKDVAAPGGGEVALVVARCADGVATEWNRGRRRWQIMWSRRGEPARRDVPRPATSEELWEGVDPFMAVRWQGVR</sequence>
<name>A0A6G9XX44_NOCBR</name>
<dbReference type="EMBL" id="CP046171">
    <property type="protein sequence ID" value="QIS05478.1"/>
    <property type="molecule type" value="Genomic_DNA"/>
</dbReference>
<evidence type="ECO:0000313" key="1">
    <source>
        <dbReference type="EMBL" id="QIS05478.1"/>
    </source>
</evidence>
<accession>A0A6G9XX44</accession>
<reference evidence="1 2" key="1">
    <citation type="journal article" date="2019" name="ACS Chem. Biol.">
        <title>Identification and Mobilization of a Cryptic Antibiotic Biosynthesis Gene Locus from a Human-Pathogenic Nocardia Isolate.</title>
        <authorList>
            <person name="Herisse M."/>
            <person name="Ishida K."/>
            <person name="Porter J.L."/>
            <person name="Howden B."/>
            <person name="Hertweck C."/>
            <person name="Stinear T.P."/>
            <person name="Pidot S.J."/>
        </authorList>
    </citation>
    <scope>NUCLEOTIDE SEQUENCE [LARGE SCALE GENOMIC DNA]</scope>
    <source>
        <strain evidence="1 2">AUSMDU00024985</strain>
    </source>
</reference>
<proteinExistence type="predicted"/>
<dbReference type="RefSeq" id="WP_167464550.1">
    <property type="nucleotide sequence ID" value="NZ_CP046171.1"/>
</dbReference>
<evidence type="ECO:0000313" key="2">
    <source>
        <dbReference type="Proteomes" id="UP000501705"/>
    </source>
</evidence>
<organism evidence="1 2">
    <name type="scientific">Nocardia brasiliensis</name>
    <dbReference type="NCBI Taxonomy" id="37326"/>
    <lineage>
        <taxon>Bacteria</taxon>
        <taxon>Bacillati</taxon>
        <taxon>Actinomycetota</taxon>
        <taxon>Actinomycetes</taxon>
        <taxon>Mycobacteriales</taxon>
        <taxon>Nocardiaceae</taxon>
        <taxon>Nocardia</taxon>
    </lineage>
</organism>
<dbReference type="AlphaFoldDB" id="A0A6G9XX44"/>
<dbReference type="Proteomes" id="UP000501705">
    <property type="component" value="Chromosome"/>
</dbReference>
<protein>
    <submittedName>
        <fullName evidence="1">Uncharacterized protein</fullName>
    </submittedName>
</protein>